<dbReference type="EMBL" id="VIGB01000003">
    <property type="protein sequence ID" value="TQF02574.1"/>
    <property type="molecule type" value="Genomic_DNA"/>
</dbReference>
<feature type="transmembrane region" description="Helical" evidence="1">
    <location>
        <begin position="39"/>
        <end position="63"/>
    </location>
</feature>
<feature type="transmembrane region" description="Helical" evidence="1">
    <location>
        <begin position="83"/>
        <end position="100"/>
    </location>
</feature>
<feature type="transmembrane region" description="Helical" evidence="1">
    <location>
        <begin position="192"/>
        <end position="211"/>
    </location>
</feature>
<evidence type="ECO:0000313" key="3">
    <source>
        <dbReference type="Proteomes" id="UP000319103"/>
    </source>
</evidence>
<comment type="caution">
    <text evidence="2">The sequence shown here is derived from an EMBL/GenBank/DDBJ whole genome shotgun (WGS) entry which is preliminary data.</text>
</comment>
<name>A0A540W2L5_9ACTN</name>
<feature type="transmembrane region" description="Helical" evidence="1">
    <location>
        <begin position="121"/>
        <end position="144"/>
    </location>
</feature>
<protein>
    <recommendedName>
        <fullName evidence="4">ABC transporter permease</fullName>
    </recommendedName>
</protein>
<organism evidence="2 3">
    <name type="scientific">Kitasatospora acidiphila</name>
    <dbReference type="NCBI Taxonomy" id="2567942"/>
    <lineage>
        <taxon>Bacteria</taxon>
        <taxon>Bacillati</taxon>
        <taxon>Actinomycetota</taxon>
        <taxon>Actinomycetes</taxon>
        <taxon>Kitasatosporales</taxon>
        <taxon>Streptomycetaceae</taxon>
        <taxon>Kitasatospora</taxon>
    </lineage>
</organism>
<reference evidence="2 3" key="1">
    <citation type="submission" date="2019-06" db="EMBL/GenBank/DDBJ databases">
        <title>Description of Kitasatospora acidophila sp. nov. isolated from pine grove soil, and reclassification of Streptomyces novaecaesareae to Kitasatospora novaeceasareae comb. nov.</title>
        <authorList>
            <person name="Kim M.J."/>
        </authorList>
    </citation>
    <scope>NUCLEOTIDE SEQUENCE [LARGE SCALE GENOMIC DNA]</scope>
    <source>
        <strain evidence="2 3">MMS16-CNU292</strain>
    </source>
</reference>
<dbReference type="AlphaFoldDB" id="A0A540W2L5"/>
<gene>
    <name evidence="2" type="ORF">E6W39_10260</name>
</gene>
<feature type="transmembrane region" description="Helical" evidence="1">
    <location>
        <begin position="251"/>
        <end position="274"/>
    </location>
</feature>
<dbReference type="OrthoDB" id="3480265at2"/>
<keyword evidence="1" id="KW-0472">Membrane</keyword>
<evidence type="ECO:0000256" key="1">
    <source>
        <dbReference type="SAM" id="Phobius"/>
    </source>
</evidence>
<evidence type="ECO:0000313" key="2">
    <source>
        <dbReference type="EMBL" id="TQF02574.1"/>
    </source>
</evidence>
<keyword evidence="1" id="KW-1133">Transmembrane helix</keyword>
<evidence type="ECO:0008006" key="4">
    <source>
        <dbReference type="Google" id="ProtNLM"/>
    </source>
</evidence>
<proteinExistence type="predicted"/>
<keyword evidence="3" id="KW-1185">Reference proteome</keyword>
<feature type="transmembrane region" description="Helical" evidence="1">
    <location>
        <begin position="164"/>
        <end position="185"/>
    </location>
</feature>
<dbReference type="Pfam" id="PF12730">
    <property type="entry name" value="ABC2_membrane_4"/>
    <property type="match status" value="1"/>
</dbReference>
<sequence length="279" mass="29355">MRTMPTTPVPVASDAEHRGRFSDLFAFEWIKLFAQRSTYVMLGLALLMSIGGAWLTSGGVHLVNASARAGYDRVSGSFSEGTFAFLTIGAGALGALSMVGEFSSGLIRTTFIAVPDRRRIVLAKAAVLASVTTAAGLVAAVASFVTAQSILGPRQLGISFGNPLVLQAFLASVLLVPVSAIIGMFIGALIRIPVASFFTVFVAQSLLADAIPSNSGNHLLAAISDAMPRNAWFGLVSQHTAFDNDGPFPPGALQCWVALLAWPLLALLLTLLVVRRRDV</sequence>
<accession>A0A540W2L5</accession>
<keyword evidence="1" id="KW-0812">Transmembrane</keyword>
<dbReference type="Proteomes" id="UP000319103">
    <property type="component" value="Unassembled WGS sequence"/>
</dbReference>